<dbReference type="EMBL" id="BAAAQM010000013">
    <property type="protein sequence ID" value="GAA1967532.1"/>
    <property type="molecule type" value="Genomic_DNA"/>
</dbReference>
<dbReference type="Proteomes" id="UP001499854">
    <property type="component" value="Unassembled WGS sequence"/>
</dbReference>
<dbReference type="InterPro" id="IPR020841">
    <property type="entry name" value="PKS_Beta-ketoAc_synthase_dom"/>
</dbReference>
<evidence type="ECO:0000256" key="2">
    <source>
        <dbReference type="ARBA" id="ARBA00022679"/>
    </source>
</evidence>
<name>A0ABN2RE79_9ACTN</name>
<comment type="similarity">
    <text evidence="1 3">Belongs to the thiolase-like superfamily. Beta-ketoacyl-ACP synthases family.</text>
</comment>
<reference evidence="5 6" key="1">
    <citation type="journal article" date="2019" name="Int. J. Syst. Evol. Microbiol.">
        <title>The Global Catalogue of Microorganisms (GCM) 10K type strain sequencing project: providing services to taxonomists for standard genome sequencing and annotation.</title>
        <authorList>
            <consortium name="The Broad Institute Genomics Platform"/>
            <consortium name="The Broad Institute Genome Sequencing Center for Infectious Disease"/>
            <person name="Wu L."/>
            <person name="Ma J."/>
        </authorList>
    </citation>
    <scope>NUCLEOTIDE SEQUENCE [LARGE SCALE GENOMIC DNA]</scope>
    <source>
        <strain evidence="5 6">JCM 16013</strain>
    </source>
</reference>
<comment type="caution">
    <text evidence="5">The sequence shown here is derived from an EMBL/GenBank/DDBJ whole genome shotgun (WGS) entry which is preliminary data.</text>
</comment>
<dbReference type="CDD" id="cd00834">
    <property type="entry name" value="KAS_I_II"/>
    <property type="match status" value="1"/>
</dbReference>
<dbReference type="SMART" id="SM00825">
    <property type="entry name" value="PKS_KS"/>
    <property type="match status" value="1"/>
</dbReference>
<evidence type="ECO:0000259" key="4">
    <source>
        <dbReference type="PROSITE" id="PS52004"/>
    </source>
</evidence>
<protein>
    <recommendedName>
        <fullName evidence="4">Ketosynthase family 3 (KS3) domain-containing protein</fullName>
    </recommendedName>
</protein>
<dbReference type="PROSITE" id="PS52004">
    <property type="entry name" value="KS3_2"/>
    <property type="match status" value="1"/>
</dbReference>
<dbReference type="PANTHER" id="PTHR11712">
    <property type="entry name" value="POLYKETIDE SYNTHASE-RELATED"/>
    <property type="match status" value="1"/>
</dbReference>
<dbReference type="Pfam" id="PF02801">
    <property type="entry name" value="Ketoacyl-synt_C"/>
    <property type="match status" value="1"/>
</dbReference>
<dbReference type="Pfam" id="PF00109">
    <property type="entry name" value="ketoacyl-synt"/>
    <property type="match status" value="2"/>
</dbReference>
<dbReference type="PANTHER" id="PTHR11712:SF336">
    <property type="entry name" value="3-OXOACYL-[ACYL-CARRIER-PROTEIN] SYNTHASE, MITOCHONDRIAL"/>
    <property type="match status" value="1"/>
</dbReference>
<dbReference type="InterPro" id="IPR014030">
    <property type="entry name" value="Ketoacyl_synth_N"/>
</dbReference>
<dbReference type="RefSeq" id="WP_344657346.1">
    <property type="nucleotide sequence ID" value="NZ_BAAAQM010000013.1"/>
</dbReference>
<gene>
    <name evidence="5" type="ORF">GCM10009838_27200</name>
</gene>
<organism evidence="5 6">
    <name type="scientific">Catenulispora subtropica</name>
    <dbReference type="NCBI Taxonomy" id="450798"/>
    <lineage>
        <taxon>Bacteria</taxon>
        <taxon>Bacillati</taxon>
        <taxon>Actinomycetota</taxon>
        <taxon>Actinomycetes</taxon>
        <taxon>Catenulisporales</taxon>
        <taxon>Catenulisporaceae</taxon>
        <taxon>Catenulispora</taxon>
    </lineage>
</organism>
<dbReference type="InterPro" id="IPR000794">
    <property type="entry name" value="Beta-ketoacyl_synthase"/>
</dbReference>
<sequence length="452" mass="47243">MSTDPDTDGGTRMSELDDDEIVITGMGVVTPIGASVADFWEANLRGRSGLRFEDRMDLSQLPCGWVAGIIPDDLKDAVRERSGTGPGGAERSWGDTLMHDALDQALADAAVTAPPARAAALVWARVWPGPSGSFPQDYAPHLRAQAERYQAAGTDPVANAEYLADRALPPELTDVSEFQAEVAAKLGAPVLGTRLEATCSGGLRAVAEAARLLRLGDADIAIVTASVSRSTPYVLSQYGQLMALSRWKGEDPAQASTPFDARRSGMVINESAGAVIVERASHARARGVERFHAAIGGWGLAVGTGHVTAPDVTEVERVIRTAIDRSGLTPDDIDTVNAHGTSTKLNDVTEAGALRRVFGDRLAEIDVCAVKSLTGHGSAASGVVETVAAALTLTHDIVPPVATTTEPDPKCGVKTSLTPVERPVRTVLKSSFGFGGQYASMVFTKAAPAASA</sequence>
<keyword evidence="2 3" id="KW-0808">Transferase</keyword>
<evidence type="ECO:0000313" key="6">
    <source>
        <dbReference type="Proteomes" id="UP001499854"/>
    </source>
</evidence>
<evidence type="ECO:0000256" key="1">
    <source>
        <dbReference type="ARBA" id="ARBA00008467"/>
    </source>
</evidence>
<dbReference type="InterPro" id="IPR016039">
    <property type="entry name" value="Thiolase-like"/>
</dbReference>
<proteinExistence type="inferred from homology"/>
<feature type="domain" description="Ketosynthase family 3 (KS3)" evidence="4">
    <location>
        <begin position="18"/>
        <end position="445"/>
    </location>
</feature>
<keyword evidence="6" id="KW-1185">Reference proteome</keyword>
<dbReference type="InterPro" id="IPR014031">
    <property type="entry name" value="Ketoacyl_synth_C"/>
</dbReference>
<dbReference type="SUPFAM" id="SSF53901">
    <property type="entry name" value="Thiolase-like"/>
    <property type="match status" value="2"/>
</dbReference>
<evidence type="ECO:0000256" key="3">
    <source>
        <dbReference type="RuleBase" id="RU003694"/>
    </source>
</evidence>
<evidence type="ECO:0000313" key="5">
    <source>
        <dbReference type="EMBL" id="GAA1967532.1"/>
    </source>
</evidence>
<accession>A0ABN2RE79</accession>
<dbReference type="Gene3D" id="3.40.47.10">
    <property type="match status" value="1"/>
</dbReference>